<name>A0A967AAY2_9FLAO</name>
<dbReference type="InterPro" id="IPR001736">
    <property type="entry name" value="PLipase_D/transphosphatidylase"/>
</dbReference>
<keyword evidence="7" id="KW-0443">Lipid metabolism</keyword>
<keyword evidence="5" id="KW-0378">Hydrolase</keyword>
<evidence type="ECO:0000256" key="7">
    <source>
        <dbReference type="ARBA" id="ARBA00023098"/>
    </source>
</evidence>
<comment type="caution">
    <text evidence="10">The sequence shown here is derived from an EMBL/GenBank/DDBJ whole genome shotgun (WGS) entry which is preliminary data.</text>
</comment>
<dbReference type="PANTHER" id="PTHR43856:SF1">
    <property type="entry name" value="MITOCHONDRIAL CARDIOLIPIN HYDROLASE"/>
    <property type="match status" value="1"/>
</dbReference>
<keyword evidence="6" id="KW-0442">Lipid degradation</keyword>
<evidence type="ECO:0000256" key="2">
    <source>
        <dbReference type="ARBA" id="ARBA00008664"/>
    </source>
</evidence>
<keyword evidence="4 8" id="KW-0732">Signal</keyword>
<dbReference type="EC" id="3.1.4.4" evidence="3"/>
<evidence type="ECO:0000256" key="4">
    <source>
        <dbReference type="ARBA" id="ARBA00022729"/>
    </source>
</evidence>
<evidence type="ECO:0000256" key="5">
    <source>
        <dbReference type="ARBA" id="ARBA00022801"/>
    </source>
</evidence>
<feature type="chain" id="PRO_5037316237" description="phospholipase D" evidence="8">
    <location>
        <begin position="20"/>
        <end position="551"/>
    </location>
</feature>
<gene>
    <name evidence="10" type="ORF">G7034_01390</name>
</gene>
<feature type="signal peptide" evidence="8">
    <location>
        <begin position="1"/>
        <end position="19"/>
    </location>
</feature>
<dbReference type="PROSITE" id="PS50035">
    <property type="entry name" value="PLD"/>
    <property type="match status" value="2"/>
</dbReference>
<comment type="catalytic activity">
    <reaction evidence="1">
        <text>a 1,2-diacyl-sn-glycero-3-phosphocholine + H2O = a 1,2-diacyl-sn-glycero-3-phosphate + choline + H(+)</text>
        <dbReference type="Rhea" id="RHEA:14445"/>
        <dbReference type="ChEBI" id="CHEBI:15354"/>
        <dbReference type="ChEBI" id="CHEBI:15377"/>
        <dbReference type="ChEBI" id="CHEBI:15378"/>
        <dbReference type="ChEBI" id="CHEBI:57643"/>
        <dbReference type="ChEBI" id="CHEBI:58608"/>
        <dbReference type="EC" id="3.1.4.4"/>
    </reaction>
</comment>
<feature type="domain" description="PLD phosphodiesterase" evidence="9">
    <location>
        <begin position="222"/>
        <end position="256"/>
    </location>
</feature>
<reference evidence="10" key="1">
    <citation type="submission" date="2020-03" db="EMBL/GenBank/DDBJ databases">
        <title>Psychroflexus Maritimus sp. nov., isolate from marine sediment.</title>
        <authorList>
            <person name="Zhong Y.-L."/>
        </authorList>
    </citation>
    <scope>NUCLEOTIDE SEQUENCE</scope>
    <source>
        <strain evidence="10">C1</strain>
    </source>
</reference>
<feature type="domain" description="PLD phosphodiesterase" evidence="9">
    <location>
        <begin position="401"/>
        <end position="432"/>
    </location>
</feature>
<dbReference type="EMBL" id="JAANAS010000002">
    <property type="protein sequence ID" value="NGZ88902.1"/>
    <property type="molecule type" value="Genomic_DNA"/>
</dbReference>
<dbReference type="Pfam" id="PF13091">
    <property type="entry name" value="PLDc_2"/>
    <property type="match status" value="2"/>
</dbReference>
<evidence type="ECO:0000256" key="6">
    <source>
        <dbReference type="ARBA" id="ARBA00022963"/>
    </source>
</evidence>
<dbReference type="SMART" id="SM00155">
    <property type="entry name" value="PLDc"/>
    <property type="match status" value="2"/>
</dbReference>
<evidence type="ECO:0000256" key="3">
    <source>
        <dbReference type="ARBA" id="ARBA00012027"/>
    </source>
</evidence>
<keyword evidence="11" id="KW-1185">Reference proteome</keyword>
<dbReference type="NCBIfam" id="TIGR04183">
    <property type="entry name" value="Por_Secre_tail"/>
    <property type="match status" value="1"/>
</dbReference>
<dbReference type="RefSeq" id="WP_166399173.1">
    <property type="nucleotide sequence ID" value="NZ_JAANAS010000002.1"/>
</dbReference>
<dbReference type="GO" id="GO:0004630">
    <property type="term" value="F:phospholipase D activity"/>
    <property type="evidence" value="ECO:0007669"/>
    <property type="project" value="UniProtKB-EC"/>
</dbReference>
<dbReference type="GO" id="GO:0016891">
    <property type="term" value="F:RNA endonuclease activity producing 5'-phosphomonoesters, hydrolytic mechanism"/>
    <property type="evidence" value="ECO:0007669"/>
    <property type="project" value="TreeGrafter"/>
</dbReference>
<dbReference type="Gene3D" id="3.30.870.10">
    <property type="entry name" value="Endonuclease Chain A"/>
    <property type="match status" value="2"/>
</dbReference>
<dbReference type="AlphaFoldDB" id="A0A967AAY2"/>
<dbReference type="GO" id="GO:0016042">
    <property type="term" value="P:lipid catabolic process"/>
    <property type="evidence" value="ECO:0007669"/>
    <property type="project" value="UniProtKB-KW"/>
</dbReference>
<evidence type="ECO:0000313" key="11">
    <source>
        <dbReference type="Proteomes" id="UP000643701"/>
    </source>
</evidence>
<evidence type="ECO:0000256" key="1">
    <source>
        <dbReference type="ARBA" id="ARBA00000798"/>
    </source>
</evidence>
<dbReference type="Pfam" id="PF18962">
    <property type="entry name" value="Por_Secre_tail"/>
    <property type="match status" value="1"/>
</dbReference>
<dbReference type="InterPro" id="IPR025202">
    <property type="entry name" value="PLD-like_dom"/>
</dbReference>
<proteinExistence type="inferred from homology"/>
<sequence length="551" mass="61835">MKKIIFNTIFFSCLFTSFAQPKLVNTSLRAKQITPSSLNIEIQTENAAGYEVKFIPLKNTFDTLFFENSKFKTNHHIIQLKNLAPSAFYKGEFKIFDESEDTLYVQKNYASSSILPGEIIAYFNHEINEEVASSPSNVAHFVDNAMRDTLINYIGRAEESIDIAIYNSFGNNPSVGIAGAINQAHLDGVQVRVIHDGSTSSSMINVLNANIPVIARLENPNFPGIMHHKFLVMDAEHEDASKSVVWTGSTNWTTGQINSPDKNNVIIIQDQTLAQTYKMEFDEMWGSTGAQPDYQNIRFGNSKEDNSPKEFNVGGIEVECYFSPTDGTEQEIINLMQDAQESIVVASMLITRENLAQALVNQYTNGISELAFIVDTEDYAGSQKDFLANNLGATNYFEYSAPGIMHHKMMVVDHGTPQAATLTGSHNWSFSAENRNDENTLIIYDEAIANQYYQALSQLVTDVGGNLTNKEFKELNYTYFPNPVKDKLYISSENEILQVDIYDTSGKKVLCINKHTGMPQNFINLEAFQRGFYFVKLTTSIGNSNFKILKR</sequence>
<dbReference type="InterPro" id="IPR026444">
    <property type="entry name" value="Secre_tail"/>
</dbReference>
<evidence type="ECO:0000313" key="10">
    <source>
        <dbReference type="EMBL" id="NGZ88902.1"/>
    </source>
</evidence>
<dbReference type="InterPro" id="IPR051406">
    <property type="entry name" value="PLD_domain"/>
</dbReference>
<evidence type="ECO:0000259" key="9">
    <source>
        <dbReference type="PROSITE" id="PS50035"/>
    </source>
</evidence>
<evidence type="ECO:0000256" key="8">
    <source>
        <dbReference type="SAM" id="SignalP"/>
    </source>
</evidence>
<dbReference type="GO" id="GO:0006793">
    <property type="term" value="P:phosphorus metabolic process"/>
    <property type="evidence" value="ECO:0007669"/>
    <property type="project" value="UniProtKB-ARBA"/>
</dbReference>
<dbReference type="SUPFAM" id="SSF56024">
    <property type="entry name" value="Phospholipase D/nuclease"/>
    <property type="match status" value="2"/>
</dbReference>
<comment type="similarity">
    <text evidence="2">Belongs to the phospholipase D family.</text>
</comment>
<protein>
    <recommendedName>
        <fullName evidence="3">phospholipase D</fullName>
        <ecNumber evidence="3">3.1.4.4</ecNumber>
    </recommendedName>
</protein>
<accession>A0A967AAY2</accession>
<organism evidence="10 11">
    <name type="scientific">Psychroflexus maritimus</name>
    <dbReference type="NCBI Taxonomy" id="2714865"/>
    <lineage>
        <taxon>Bacteria</taxon>
        <taxon>Pseudomonadati</taxon>
        <taxon>Bacteroidota</taxon>
        <taxon>Flavobacteriia</taxon>
        <taxon>Flavobacteriales</taxon>
        <taxon>Flavobacteriaceae</taxon>
        <taxon>Psychroflexus</taxon>
    </lineage>
</organism>
<dbReference type="PANTHER" id="PTHR43856">
    <property type="entry name" value="CARDIOLIPIN HYDROLASE"/>
    <property type="match status" value="1"/>
</dbReference>
<dbReference type="Proteomes" id="UP000643701">
    <property type="component" value="Unassembled WGS sequence"/>
</dbReference>